<gene>
    <name evidence="2" type="ORF">NC653_031926</name>
</gene>
<sequence length="62" mass="7017">MSRPARAMPQRTPSPHITQATPSQRLVGRANVAGKIVIRRRKDCRNHWGMGGPWSPVKEHHL</sequence>
<keyword evidence="3" id="KW-1185">Reference proteome</keyword>
<organism evidence="2 3">
    <name type="scientific">Populus alba x Populus x berolinensis</name>
    <dbReference type="NCBI Taxonomy" id="444605"/>
    <lineage>
        <taxon>Eukaryota</taxon>
        <taxon>Viridiplantae</taxon>
        <taxon>Streptophyta</taxon>
        <taxon>Embryophyta</taxon>
        <taxon>Tracheophyta</taxon>
        <taxon>Spermatophyta</taxon>
        <taxon>Magnoliopsida</taxon>
        <taxon>eudicotyledons</taxon>
        <taxon>Gunneridae</taxon>
        <taxon>Pentapetalae</taxon>
        <taxon>rosids</taxon>
        <taxon>fabids</taxon>
        <taxon>Malpighiales</taxon>
        <taxon>Salicaceae</taxon>
        <taxon>Saliceae</taxon>
        <taxon>Populus</taxon>
    </lineage>
</organism>
<protein>
    <submittedName>
        <fullName evidence="2">Uncharacterized protein</fullName>
    </submittedName>
</protein>
<dbReference type="AlphaFoldDB" id="A0AAD6LZK2"/>
<dbReference type="EMBL" id="JAQIZT010000013">
    <property type="protein sequence ID" value="KAJ6976226.1"/>
    <property type="molecule type" value="Genomic_DNA"/>
</dbReference>
<accession>A0AAD6LZK2</accession>
<comment type="caution">
    <text evidence="2">The sequence shown here is derived from an EMBL/GenBank/DDBJ whole genome shotgun (WGS) entry which is preliminary data.</text>
</comment>
<dbReference type="Proteomes" id="UP001164929">
    <property type="component" value="Chromosome 13"/>
</dbReference>
<evidence type="ECO:0000313" key="2">
    <source>
        <dbReference type="EMBL" id="KAJ6976226.1"/>
    </source>
</evidence>
<proteinExistence type="predicted"/>
<name>A0AAD6LZK2_9ROSI</name>
<reference evidence="2" key="1">
    <citation type="journal article" date="2023" name="Mol. Ecol. Resour.">
        <title>Chromosome-level genome assembly of a triploid poplar Populus alba 'Berolinensis'.</title>
        <authorList>
            <person name="Chen S."/>
            <person name="Yu Y."/>
            <person name="Wang X."/>
            <person name="Wang S."/>
            <person name="Zhang T."/>
            <person name="Zhou Y."/>
            <person name="He R."/>
            <person name="Meng N."/>
            <person name="Wang Y."/>
            <person name="Liu W."/>
            <person name="Liu Z."/>
            <person name="Liu J."/>
            <person name="Guo Q."/>
            <person name="Huang H."/>
            <person name="Sederoff R.R."/>
            <person name="Wang G."/>
            <person name="Qu G."/>
            <person name="Chen S."/>
        </authorList>
    </citation>
    <scope>NUCLEOTIDE SEQUENCE</scope>
    <source>
        <strain evidence="2">SC-2020</strain>
    </source>
</reference>
<feature type="region of interest" description="Disordered" evidence="1">
    <location>
        <begin position="1"/>
        <end position="22"/>
    </location>
</feature>
<evidence type="ECO:0000256" key="1">
    <source>
        <dbReference type="SAM" id="MobiDB-lite"/>
    </source>
</evidence>
<evidence type="ECO:0000313" key="3">
    <source>
        <dbReference type="Proteomes" id="UP001164929"/>
    </source>
</evidence>
<feature type="compositionally biased region" description="Polar residues" evidence="1">
    <location>
        <begin position="11"/>
        <end position="22"/>
    </location>
</feature>